<feature type="domain" description="4Fe-4S ferredoxin-type" evidence="1">
    <location>
        <begin position="4"/>
        <end position="33"/>
    </location>
</feature>
<dbReference type="AlphaFoldDB" id="A0A7U9TLS8"/>
<dbReference type="PANTHER" id="PTHR43122">
    <property type="entry name" value="FERREDOXIN SUBUNIT OF PYRUVATE:FLAVODOXIN OXIDOREDUCTASE-RELATED"/>
    <property type="match status" value="1"/>
</dbReference>
<dbReference type="InterPro" id="IPR017900">
    <property type="entry name" value="4Fe4S_Fe_S_CS"/>
</dbReference>
<keyword evidence="3" id="KW-1185">Reference proteome</keyword>
<evidence type="ECO:0000313" key="2">
    <source>
        <dbReference type="EMBL" id="BCR36471.1"/>
    </source>
</evidence>
<dbReference type="KEGG" id="manr:MPAN_013640"/>
<sequence>MKKGILTFNDKDCKGCELCTSACPVDILYLDKNRMNEKGYHLISVTDMDKCIGCANCAIICPDSVIKVEVNDR</sequence>
<dbReference type="PROSITE" id="PS51379">
    <property type="entry name" value="4FE4S_FER_2"/>
    <property type="match status" value="2"/>
</dbReference>
<dbReference type="Gene3D" id="3.30.70.3270">
    <property type="match status" value="1"/>
</dbReference>
<dbReference type="InterPro" id="IPR017896">
    <property type="entry name" value="4Fe4S_Fe-S-bd"/>
</dbReference>
<gene>
    <name evidence="2" type="ORF">MPAN_013640</name>
</gene>
<reference evidence="2" key="1">
    <citation type="submission" date="2021-01" db="EMBL/GenBank/DDBJ databases">
        <title>Draft genome sequence of Acholeplasmataceae bacterium strain Mahy22.</title>
        <authorList>
            <person name="Watanabe M."/>
            <person name="Kojima H."/>
            <person name="Fukui M."/>
        </authorList>
    </citation>
    <scope>NUCLEOTIDE SEQUENCE</scope>
    <source>
        <strain evidence="2">Mahy22</strain>
    </source>
</reference>
<name>A0A7U9TLS8_9MOLU</name>
<dbReference type="PANTHER" id="PTHR43122:SF1">
    <property type="entry name" value="IRON-SULFUR-BINDING PROTEIN"/>
    <property type="match status" value="1"/>
</dbReference>
<dbReference type="SUPFAM" id="SSF54862">
    <property type="entry name" value="4Fe-4S ferredoxins"/>
    <property type="match status" value="1"/>
</dbReference>
<protein>
    <submittedName>
        <fullName evidence="2">2-oxoacid:acceptor oxidoreductase subunit delta</fullName>
    </submittedName>
</protein>
<proteinExistence type="predicted"/>
<accession>A0A7U9TLS8</accession>
<feature type="domain" description="4Fe-4S ferredoxin-type" evidence="1">
    <location>
        <begin position="41"/>
        <end position="71"/>
    </location>
</feature>
<evidence type="ECO:0000259" key="1">
    <source>
        <dbReference type="PROSITE" id="PS51379"/>
    </source>
</evidence>
<dbReference type="Gene3D" id="3.30.70.20">
    <property type="match status" value="1"/>
</dbReference>
<evidence type="ECO:0000313" key="3">
    <source>
        <dbReference type="Proteomes" id="UP000620133"/>
    </source>
</evidence>
<dbReference type="Proteomes" id="UP000620133">
    <property type="component" value="Chromosome"/>
</dbReference>
<dbReference type="RefSeq" id="WP_176239916.1">
    <property type="nucleotide sequence ID" value="NZ_AP024412.1"/>
</dbReference>
<organism evidence="2 3">
    <name type="scientific">Mariniplasma anaerobium</name>
    <dbReference type="NCBI Taxonomy" id="2735436"/>
    <lineage>
        <taxon>Bacteria</taxon>
        <taxon>Bacillati</taxon>
        <taxon>Mycoplasmatota</taxon>
        <taxon>Mollicutes</taxon>
        <taxon>Acholeplasmatales</taxon>
        <taxon>Acholeplasmataceae</taxon>
        <taxon>Mariniplasma</taxon>
    </lineage>
</organism>
<dbReference type="Pfam" id="PF12838">
    <property type="entry name" value="Fer4_7"/>
    <property type="match status" value="1"/>
</dbReference>
<dbReference type="PROSITE" id="PS00198">
    <property type="entry name" value="4FE4S_FER_1"/>
    <property type="match status" value="1"/>
</dbReference>
<dbReference type="EMBL" id="AP024412">
    <property type="protein sequence ID" value="BCR36471.1"/>
    <property type="molecule type" value="Genomic_DNA"/>
</dbReference>